<name>A0ABT1TKG3_9GAMM</name>
<sequence length="449" mass="49881">MIIRVMLLFFLALPGARAGEGAVYRFSRAVIAADNAQQTLLALPLDAEVYAGANADLGDLRLIDAAGLETPYWLQKIAGRKTVLQRIPSRAAKTDLRKNGPDGIVVSLALSQDALDIDGFNLVTSQRDFEYSLRVQGSADGKNWHPLVDKALIFDYSRFMPIANTEVALPANRDRFFQIAIDSAVESQAAELLELSRTLQGETELRRDEKIAIRRQPLHIERIEPWANRSETVSDAEQQFDYALNGFTVSQDAERKITLIDIASRNQPLTGFKLDIANPNFNRRAEVQVPLKQGIETRMQTLAQGTVSALHFKEINRDETHIGFAEQRRQNYRIVLYNDDNPPLRIANVTGTGPGYQLVFLAQPGQTYRLRYGANQASMPRYEVLPMQTLLSEGYQPVVAALGPEIAADLPPGGFDPIVLLNSPLFLGLVIGLTVLVLGWSLYKVAKRL</sequence>
<evidence type="ECO:0000313" key="2">
    <source>
        <dbReference type="EMBL" id="MCQ8105706.1"/>
    </source>
</evidence>
<organism evidence="2 3">
    <name type="scientific">Methylomonas subterranea</name>
    <dbReference type="NCBI Taxonomy" id="2952225"/>
    <lineage>
        <taxon>Bacteria</taxon>
        <taxon>Pseudomonadati</taxon>
        <taxon>Pseudomonadota</taxon>
        <taxon>Gammaproteobacteria</taxon>
        <taxon>Methylococcales</taxon>
        <taxon>Methylococcaceae</taxon>
        <taxon>Methylomonas</taxon>
    </lineage>
</organism>
<dbReference type="Pfam" id="PF13163">
    <property type="entry name" value="DUF3999"/>
    <property type="match status" value="1"/>
</dbReference>
<dbReference type="InterPro" id="IPR025060">
    <property type="entry name" value="DUF3999"/>
</dbReference>
<comment type="caution">
    <text evidence="2">The sequence shown here is derived from an EMBL/GenBank/DDBJ whole genome shotgun (WGS) entry which is preliminary data.</text>
</comment>
<dbReference type="Proteomes" id="UP001524499">
    <property type="component" value="Unassembled WGS sequence"/>
</dbReference>
<reference evidence="2 3" key="1">
    <citation type="submission" date="2022-07" db="EMBL/GenBank/DDBJ databases">
        <title>Methylomonas rivi sp. nov., Methylomonas rosea sp. nov., Methylomonas aureus sp. nov. and Methylomonas subterranea sp. nov., four novel methanotrophs isolated from a freshwater creek and the deep terrestrial subsurface.</title>
        <authorList>
            <person name="Abin C."/>
            <person name="Sankaranarayanan K."/>
            <person name="Garner C."/>
            <person name="Sindelar R."/>
            <person name="Kotary K."/>
            <person name="Garner R."/>
            <person name="Barclay S."/>
            <person name="Lawson P."/>
            <person name="Krumholz L."/>
        </authorList>
    </citation>
    <scope>NUCLEOTIDE SEQUENCE [LARGE SCALE GENOMIC DNA]</scope>
    <source>
        <strain evidence="2 3">SURF-2</strain>
    </source>
</reference>
<feature type="transmembrane region" description="Helical" evidence="1">
    <location>
        <begin position="425"/>
        <end position="443"/>
    </location>
</feature>
<gene>
    <name evidence="2" type="ORF">NP590_16460</name>
</gene>
<keyword evidence="1" id="KW-0812">Transmembrane</keyword>
<proteinExistence type="predicted"/>
<evidence type="ECO:0000313" key="3">
    <source>
        <dbReference type="Proteomes" id="UP001524499"/>
    </source>
</evidence>
<keyword evidence="3" id="KW-1185">Reference proteome</keyword>
<dbReference type="RefSeq" id="WP_256603725.1">
    <property type="nucleotide sequence ID" value="NZ_JANIBJ010000035.1"/>
</dbReference>
<dbReference type="EMBL" id="JANIBJ010000035">
    <property type="protein sequence ID" value="MCQ8105706.1"/>
    <property type="molecule type" value="Genomic_DNA"/>
</dbReference>
<keyword evidence="1" id="KW-1133">Transmembrane helix</keyword>
<accession>A0ABT1TKG3</accession>
<keyword evidence="1" id="KW-0472">Membrane</keyword>
<evidence type="ECO:0000256" key="1">
    <source>
        <dbReference type="SAM" id="Phobius"/>
    </source>
</evidence>
<protein>
    <submittedName>
        <fullName evidence="2">DUF3999 domain-containing protein</fullName>
    </submittedName>
</protein>